<evidence type="ECO:0000256" key="5">
    <source>
        <dbReference type="ARBA" id="ARBA00023136"/>
    </source>
</evidence>
<dbReference type="NCBIfam" id="TIGR01145">
    <property type="entry name" value="ATP_synt_delta"/>
    <property type="match status" value="1"/>
</dbReference>
<keyword evidence="7 8" id="KW-0066">ATP synthesis</keyword>
<organism evidence="9 10">
    <name type="scientific">Candidatus Blochmannia ocreatus</name>
    <name type="common">nom. nud.</name>
    <dbReference type="NCBI Taxonomy" id="251538"/>
    <lineage>
        <taxon>Bacteria</taxon>
        <taxon>Pseudomonadati</taxon>
        <taxon>Pseudomonadota</taxon>
        <taxon>Gammaproteobacteria</taxon>
        <taxon>Enterobacterales</taxon>
        <taxon>Enterobacteriaceae</taxon>
        <taxon>ant endosymbionts</taxon>
        <taxon>Candidatus Blochmanniella</taxon>
    </lineage>
</organism>
<dbReference type="PROSITE" id="PS00389">
    <property type="entry name" value="ATPASE_DELTA"/>
    <property type="match status" value="1"/>
</dbReference>
<dbReference type="Pfam" id="PF00213">
    <property type="entry name" value="OSCP"/>
    <property type="match status" value="1"/>
</dbReference>
<dbReference type="RefSeq" id="WP_250223232.1">
    <property type="nucleotide sequence ID" value="NZ_CP097762.1"/>
</dbReference>
<dbReference type="PANTHER" id="PTHR11910">
    <property type="entry name" value="ATP SYNTHASE DELTA CHAIN"/>
    <property type="match status" value="1"/>
</dbReference>
<evidence type="ECO:0000256" key="4">
    <source>
        <dbReference type="ARBA" id="ARBA00023065"/>
    </source>
</evidence>
<evidence type="ECO:0000256" key="8">
    <source>
        <dbReference type="HAMAP-Rule" id="MF_01416"/>
    </source>
</evidence>
<dbReference type="PRINTS" id="PR00125">
    <property type="entry name" value="ATPASEDELTA"/>
</dbReference>
<comment type="subcellular location">
    <subcellularLocation>
        <location evidence="8">Cell membrane</location>
        <topology evidence="8">Peripheral membrane protein</topology>
    </subcellularLocation>
    <subcellularLocation>
        <location evidence="1">Membrane</location>
    </subcellularLocation>
</comment>
<keyword evidence="4 8" id="KW-0406">Ion transport</keyword>
<dbReference type="Gene3D" id="1.10.520.20">
    <property type="entry name" value="N-terminal domain of the delta subunit of the F1F0-ATP synthase"/>
    <property type="match status" value="1"/>
</dbReference>
<keyword evidence="3 8" id="KW-0375">Hydrogen ion transport</keyword>
<dbReference type="InterPro" id="IPR026015">
    <property type="entry name" value="ATP_synth_OSCP/delta_N_sf"/>
</dbReference>
<dbReference type="InterPro" id="IPR020781">
    <property type="entry name" value="ATPase_OSCP/d_CS"/>
</dbReference>
<evidence type="ECO:0000256" key="3">
    <source>
        <dbReference type="ARBA" id="ARBA00022781"/>
    </source>
</evidence>
<dbReference type="NCBIfam" id="NF004402">
    <property type="entry name" value="PRK05758.2-2"/>
    <property type="match status" value="1"/>
</dbReference>
<proteinExistence type="inferred from homology"/>
<comment type="similarity">
    <text evidence="8">Belongs to the ATPase delta chain family.</text>
</comment>
<dbReference type="HAMAP" id="MF_01416">
    <property type="entry name" value="ATP_synth_delta_bact"/>
    <property type="match status" value="1"/>
</dbReference>
<name>A0ABY4SSZ0_9ENTR</name>
<accession>A0ABY4SSZ0</accession>
<dbReference type="Proteomes" id="UP001056834">
    <property type="component" value="Chromosome"/>
</dbReference>
<comment type="function">
    <text evidence="8">F(1)F(0) ATP synthase produces ATP from ADP in the presence of a proton or sodium gradient. F-type ATPases consist of two structural domains, F(1) containing the extramembraneous catalytic core and F(0) containing the membrane proton channel, linked together by a central stalk and a peripheral stalk. During catalysis, ATP synthesis in the catalytic domain of F(1) is coupled via a rotary mechanism of the central stalk subunits to proton translocation.</text>
</comment>
<keyword evidence="6 8" id="KW-0139">CF(1)</keyword>
<gene>
    <name evidence="8" type="primary">atpH</name>
    <name evidence="9" type="ORF">M9405_03140</name>
</gene>
<dbReference type="SUPFAM" id="SSF47928">
    <property type="entry name" value="N-terminal domain of the delta subunit of the F1F0-ATP synthase"/>
    <property type="match status" value="1"/>
</dbReference>
<dbReference type="InterPro" id="IPR000711">
    <property type="entry name" value="ATPase_OSCP/dsu"/>
</dbReference>
<evidence type="ECO:0000256" key="2">
    <source>
        <dbReference type="ARBA" id="ARBA00022448"/>
    </source>
</evidence>
<sequence>MESSVLTIAYIYATAVFDVAVSQKNIDTWQKSLSIFSKIIENTLMKSLCFRCLAPKKLSEIFLKICEDYQKKKMDIFSKNLIYIISENNRLLLLPVIFKEFLRLRYIYENSIRIKIITAWPLNSYQLKKINKIMSKRLSKSVNLENIVDKQILSGIVIQIGDTIIDNSVRNRIFRLNHILQF</sequence>
<protein>
    <recommendedName>
        <fullName evidence="8">ATP synthase subunit delta</fullName>
    </recommendedName>
    <alternativeName>
        <fullName evidence="8">ATP synthase F(1) sector subunit delta</fullName>
    </alternativeName>
    <alternativeName>
        <fullName evidence="8">F-type ATPase subunit delta</fullName>
        <shortName evidence="8">F-ATPase subunit delta</shortName>
    </alternativeName>
</protein>
<evidence type="ECO:0000313" key="9">
    <source>
        <dbReference type="EMBL" id="URJ25101.1"/>
    </source>
</evidence>
<evidence type="ECO:0000256" key="7">
    <source>
        <dbReference type="ARBA" id="ARBA00023310"/>
    </source>
</evidence>
<keyword evidence="5 8" id="KW-0472">Membrane</keyword>
<reference evidence="9" key="1">
    <citation type="submission" date="2022-05" db="EMBL/GenBank/DDBJ databases">
        <title>Impact of host demography and evolutionary history on endosymbiont molecular evolution: a test in carpenter ants (Genus Camponotus) and their Blochmannia endosymbionts.</title>
        <authorList>
            <person name="Manthey J.D."/>
            <person name="Giron J.C."/>
            <person name="Hruska J.P."/>
        </authorList>
    </citation>
    <scope>NUCLEOTIDE SEQUENCE</scope>
    <source>
        <strain evidence="9">C-006</strain>
    </source>
</reference>
<evidence type="ECO:0000256" key="1">
    <source>
        <dbReference type="ARBA" id="ARBA00004370"/>
    </source>
</evidence>
<dbReference type="EMBL" id="CP097762">
    <property type="protein sequence ID" value="URJ25101.1"/>
    <property type="molecule type" value="Genomic_DNA"/>
</dbReference>
<evidence type="ECO:0000313" key="10">
    <source>
        <dbReference type="Proteomes" id="UP001056834"/>
    </source>
</evidence>
<keyword evidence="10" id="KW-1185">Reference proteome</keyword>
<keyword evidence="2 8" id="KW-0813">Transport</keyword>
<evidence type="ECO:0000256" key="6">
    <source>
        <dbReference type="ARBA" id="ARBA00023196"/>
    </source>
</evidence>
<keyword evidence="8" id="KW-1003">Cell membrane</keyword>
<comment type="function">
    <text evidence="8">This protein is part of the stalk that links CF(0) to CF(1). It either transmits conformational changes from CF(0) to CF(1) or is implicated in proton conduction.</text>
</comment>